<dbReference type="SMART" id="SM00382">
    <property type="entry name" value="AAA"/>
    <property type="match status" value="2"/>
</dbReference>
<dbReference type="InterPro" id="IPR003439">
    <property type="entry name" value="ABC_transporter-like_ATP-bd"/>
</dbReference>
<name>I5AWZ2_EUBC6</name>
<protein>
    <submittedName>
        <fullName evidence="12">ATPase component of various ABC-type transport systems with duplicated ATPase domain</fullName>
    </submittedName>
</protein>
<dbReference type="CDD" id="cd03225">
    <property type="entry name" value="ABC_cobalt_CbiO_domain1"/>
    <property type="match status" value="1"/>
</dbReference>
<dbReference type="Proteomes" id="UP000005753">
    <property type="component" value="Chromosome"/>
</dbReference>
<keyword evidence="7" id="KW-0067">ATP-binding</keyword>
<evidence type="ECO:0000256" key="8">
    <source>
        <dbReference type="ARBA" id="ARBA00022967"/>
    </source>
</evidence>
<evidence type="ECO:0000256" key="10">
    <source>
        <dbReference type="ARBA" id="ARBA00025157"/>
    </source>
</evidence>
<dbReference type="InterPro" id="IPR027417">
    <property type="entry name" value="P-loop_NTPase"/>
</dbReference>
<evidence type="ECO:0000313" key="13">
    <source>
        <dbReference type="Proteomes" id="UP000005753"/>
    </source>
</evidence>
<evidence type="ECO:0000256" key="7">
    <source>
        <dbReference type="ARBA" id="ARBA00022840"/>
    </source>
</evidence>
<evidence type="ECO:0000256" key="5">
    <source>
        <dbReference type="ARBA" id="ARBA00022737"/>
    </source>
</evidence>
<evidence type="ECO:0000256" key="9">
    <source>
        <dbReference type="ARBA" id="ARBA00023136"/>
    </source>
</evidence>
<dbReference type="InterPro" id="IPR017871">
    <property type="entry name" value="ABC_transporter-like_CS"/>
</dbReference>
<comment type="similarity">
    <text evidence="2">Belongs to the ABC transporter superfamily.</text>
</comment>
<keyword evidence="3" id="KW-0813">Transport</keyword>
<dbReference type="GO" id="GO:0042626">
    <property type="term" value="F:ATPase-coupled transmembrane transporter activity"/>
    <property type="evidence" value="ECO:0007669"/>
    <property type="project" value="TreeGrafter"/>
</dbReference>
<keyword evidence="13" id="KW-1185">Reference proteome</keyword>
<comment type="function">
    <text evidence="10">Probably part of an ABC transporter complex. Responsible for energy coupling to the transport system.</text>
</comment>
<dbReference type="FunFam" id="3.40.50.300:FF:000224">
    <property type="entry name" value="Energy-coupling factor transporter ATP-binding protein EcfA"/>
    <property type="match status" value="1"/>
</dbReference>
<keyword evidence="6" id="KW-0547">Nucleotide-binding</keyword>
<comment type="subcellular location">
    <subcellularLocation>
        <location evidence="1">Cell membrane</location>
        <topology evidence="1">Peripheral membrane protein</topology>
    </subcellularLocation>
</comment>
<evidence type="ECO:0000256" key="2">
    <source>
        <dbReference type="ARBA" id="ARBA00005417"/>
    </source>
</evidence>
<keyword evidence="8" id="KW-1278">Translocase</keyword>
<dbReference type="Gene3D" id="3.40.50.300">
    <property type="entry name" value="P-loop containing nucleotide triphosphate hydrolases"/>
    <property type="match status" value="2"/>
</dbReference>
<evidence type="ECO:0000313" key="12">
    <source>
        <dbReference type="EMBL" id="EIM58315.1"/>
    </source>
</evidence>
<dbReference type="GO" id="GO:0016887">
    <property type="term" value="F:ATP hydrolysis activity"/>
    <property type="evidence" value="ECO:0007669"/>
    <property type="project" value="InterPro"/>
</dbReference>
<dbReference type="PANTHER" id="PTHR43553:SF23">
    <property type="entry name" value="ABC TRANSPORTER ATP-BINDING COMPONENT"/>
    <property type="match status" value="1"/>
</dbReference>
<accession>I5AWZ2</accession>
<dbReference type="AlphaFoldDB" id="I5AWZ2"/>
<dbReference type="SUPFAM" id="SSF52540">
    <property type="entry name" value="P-loop containing nucleoside triphosphate hydrolases"/>
    <property type="match status" value="2"/>
</dbReference>
<keyword evidence="9" id="KW-0472">Membrane</keyword>
<evidence type="ECO:0000256" key="1">
    <source>
        <dbReference type="ARBA" id="ARBA00004202"/>
    </source>
</evidence>
<gene>
    <name evidence="12" type="ORF">EubceDRAFT1_2602</name>
</gene>
<dbReference type="InterPro" id="IPR003593">
    <property type="entry name" value="AAA+_ATPase"/>
</dbReference>
<proteinExistence type="inferred from homology"/>
<dbReference type="HOGENOM" id="CLU_000604_86_7_9"/>
<evidence type="ECO:0000256" key="4">
    <source>
        <dbReference type="ARBA" id="ARBA00022475"/>
    </source>
</evidence>
<dbReference type="GO" id="GO:0043190">
    <property type="term" value="C:ATP-binding cassette (ABC) transporter complex"/>
    <property type="evidence" value="ECO:0007669"/>
    <property type="project" value="TreeGrafter"/>
</dbReference>
<dbReference type="PANTHER" id="PTHR43553">
    <property type="entry name" value="HEAVY METAL TRANSPORTER"/>
    <property type="match status" value="1"/>
</dbReference>
<organism evidence="12 13">
    <name type="scientific">Eubacterium cellulosolvens (strain ATCC 43171 / JCM 9499 / 6)</name>
    <name type="common">Cillobacterium cellulosolvens</name>
    <dbReference type="NCBI Taxonomy" id="633697"/>
    <lineage>
        <taxon>Bacteria</taxon>
        <taxon>Bacillati</taxon>
        <taxon>Bacillota</taxon>
        <taxon>Clostridia</taxon>
        <taxon>Eubacteriales</taxon>
        <taxon>Eubacteriaceae</taxon>
        <taxon>Eubacterium</taxon>
    </lineage>
</organism>
<reference evidence="12 13" key="2">
    <citation type="submission" date="2012-02" db="EMBL/GenBank/DDBJ databases">
        <title>Improved High-Quality Draft sequence of Eubacterium cellulosolvens 6.</title>
        <authorList>
            <consortium name="US DOE Joint Genome Institute"/>
            <person name="Lucas S."/>
            <person name="Han J."/>
            <person name="Lapidus A."/>
            <person name="Cheng J.-F."/>
            <person name="Goodwin L."/>
            <person name="Pitluck S."/>
            <person name="Peters L."/>
            <person name="Mikhailova N."/>
            <person name="Gu W."/>
            <person name="Detter J.C."/>
            <person name="Han C."/>
            <person name="Tapia R."/>
            <person name="Land M."/>
            <person name="Hauser L."/>
            <person name="Kyrpides N."/>
            <person name="Ivanova N."/>
            <person name="Pagani I."/>
            <person name="Johnson E."/>
            <person name="Mukhopadhyay B."/>
            <person name="Anderson I."/>
            <person name="Woyke T."/>
        </authorList>
    </citation>
    <scope>NUCLEOTIDE SEQUENCE [LARGE SCALE GENOMIC DNA]</scope>
    <source>
        <strain evidence="12 13">6</strain>
    </source>
</reference>
<dbReference type="Pfam" id="PF00005">
    <property type="entry name" value="ABC_tran"/>
    <property type="match status" value="2"/>
</dbReference>
<keyword evidence="4" id="KW-1003">Cell membrane</keyword>
<feature type="domain" description="ABC transporter" evidence="11">
    <location>
        <begin position="265"/>
        <end position="483"/>
    </location>
</feature>
<dbReference type="PROSITE" id="PS50893">
    <property type="entry name" value="ABC_TRANSPORTER_2"/>
    <property type="match status" value="2"/>
</dbReference>
<evidence type="ECO:0000259" key="11">
    <source>
        <dbReference type="PROSITE" id="PS50893"/>
    </source>
</evidence>
<dbReference type="CDD" id="cd03226">
    <property type="entry name" value="ABC_cobalt_CbiO_domain2"/>
    <property type="match status" value="1"/>
</dbReference>
<dbReference type="STRING" id="633697.EubceDRAFT1_2602"/>
<dbReference type="OrthoDB" id="501320at2"/>
<evidence type="ECO:0000256" key="3">
    <source>
        <dbReference type="ARBA" id="ARBA00022448"/>
    </source>
</evidence>
<sequence>MIRAEGLSFRYSSGKGPGIRNINLHIRRGECVLLCGPSGSGKTTLIRTFNGLVPNFFKGEIEGTVRVNGRDVCRAPSYKIAEDVGCVFQNPKTQFFNVDTDSEIVFGLENMAVPQKQIRERMQEVVTTLKLEDLTGRNIFELSGGEKQRIAFASAYAMKPELFLLDEPSSNLDVEAIERLGENLKTVKAEGKTLVITEHRIYYLMDIVDRVIYMKDGEIHREYNREEFIKLPGSQLAKMGLRTTDLANVRYPSEAKEQQESEAVLTIRDLSAAYRKKPVFRGINLKASGGEIIAITGRNGEGKTTFVRTLCGLQKKAGGEIRFNERIVKPKERQRMSYMVMQDVNYQLFAESVEAECTFGLENISQESVREVLKELEIYDRKEMHPHLLSGGQKQRLAVAVSVLSDKQVIVFDEPTSGLDYESMRRVGALLRRLAAKGKIILVVTHDRELMADCCSRLIVLRDGSIEKDIPVTEDNKEVIDHI</sequence>
<dbReference type="InterPro" id="IPR050095">
    <property type="entry name" value="ECF_ABC_transporter_ATP-bd"/>
</dbReference>
<dbReference type="GO" id="GO:0005524">
    <property type="term" value="F:ATP binding"/>
    <property type="evidence" value="ECO:0007669"/>
    <property type="project" value="UniProtKB-KW"/>
</dbReference>
<evidence type="ECO:0000256" key="6">
    <source>
        <dbReference type="ARBA" id="ARBA00022741"/>
    </source>
</evidence>
<reference evidence="12 13" key="1">
    <citation type="submission" date="2010-08" db="EMBL/GenBank/DDBJ databases">
        <authorList>
            <consortium name="US DOE Joint Genome Institute (JGI-PGF)"/>
            <person name="Lucas S."/>
            <person name="Copeland A."/>
            <person name="Lapidus A."/>
            <person name="Cheng J.-F."/>
            <person name="Bruce D."/>
            <person name="Goodwin L."/>
            <person name="Pitluck S."/>
            <person name="Land M.L."/>
            <person name="Hauser L."/>
            <person name="Chang Y.-J."/>
            <person name="Anderson I.J."/>
            <person name="Johnson E."/>
            <person name="Mulhopadhyay B."/>
            <person name="Kyrpides N."/>
            <person name="Woyke T.J."/>
        </authorList>
    </citation>
    <scope>NUCLEOTIDE SEQUENCE [LARGE SCALE GENOMIC DNA]</scope>
    <source>
        <strain evidence="12 13">6</strain>
    </source>
</reference>
<dbReference type="InterPro" id="IPR015856">
    <property type="entry name" value="ABC_transpr_CbiO/EcfA_su"/>
</dbReference>
<feature type="domain" description="ABC transporter" evidence="11">
    <location>
        <begin position="2"/>
        <end position="241"/>
    </location>
</feature>
<dbReference type="PROSITE" id="PS00211">
    <property type="entry name" value="ABC_TRANSPORTER_1"/>
    <property type="match status" value="2"/>
</dbReference>
<keyword evidence="5" id="KW-0677">Repeat</keyword>
<dbReference type="eggNOG" id="COG1129">
    <property type="taxonomic scope" value="Bacteria"/>
</dbReference>
<dbReference type="EMBL" id="CM001487">
    <property type="protein sequence ID" value="EIM58315.1"/>
    <property type="molecule type" value="Genomic_DNA"/>
</dbReference>